<feature type="domain" description="Dynein heavy chain linker" evidence="14">
    <location>
        <begin position="493"/>
        <end position="848"/>
    </location>
</feature>
<keyword evidence="5" id="KW-0547">Nucleotide-binding</keyword>
<dbReference type="Pfam" id="PF25007">
    <property type="entry name" value="DYH2-5-8_CC"/>
    <property type="match status" value="1"/>
</dbReference>
<keyword evidence="17" id="KW-1185">Reference proteome</keyword>
<keyword evidence="7" id="KW-0243">Dynein</keyword>
<keyword evidence="9" id="KW-0969">Cilium</keyword>
<dbReference type="EMBL" id="OV170221">
    <property type="protein sequence ID" value="CAH0714645.1"/>
    <property type="molecule type" value="Genomic_DNA"/>
</dbReference>
<keyword evidence="3" id="KW-0963">Cytoplasm</keyword>
<keyword evidence="4" id="KW-0493">Microtubule</keyword>
<accession>A0A8J9Y622</accession>
<evidence type="ECO:0000256" key="3">
    <source>
        <dbReference type="ARBA" id="ARBA00022490"/>
    </source>
</evidence>
<dbReference type="GO" id="GO:0051959">
    <property type="term" value="F:dynein light intermediate chain binding"/>
    <property type="evidence" value="ECO:0007669"/>
    <property type="project" value="InterPro"/>
</dbReference>
<protein>
    <recommendedName>
        <fullName evidence="18">Dynein heavy chain linker domain-containing protein</fullName>
    </recommendedName>
</protein>
<evidence type="ECO:0000256" key="7">
    <source>
        <dbReference type="ARBA" id="ARBA00023017"/>
    </source>
</evidence>
<dbReference type="GO" id="GO:0005930">
    <property type="term" value="C:axoneme"/>
    <property type="evidence" value="ECO:0007669"/>
    <property type="project" value="UniProtKB-SubCell"/>
</dbReference>
<dbReference type="GO" id="GO:0005874">
    <property type="term" value="C:microtubule"/>
    <property type="evidence" value="ECO:0007669"/>
    <property type="project" value="UniProtKB-KW"/>
</dbReference>
<sequence>MSDAYIADCVTQIGELQDFLTAYKNCNVNLVKIMERICDTPLIEFDIYHVFEIQDLRKKIREMEETAVTKILEMYKEIITYVIIVYEGFEAYITQMADHWIKYVRRFDRLLEDALRLAIKATMQNMYKCVHGDGTMAPSPLIKMNLYLTGKNIIYDPSRNNLSETFTTILKEIIYLISTIPRLFEKFGLPAGGLKKFKEVIQTDTDSNKLQSLIDSEIEYNLTLVNEHIQMWDPYSHIWKIDKDEFMVKYREENHTAAHFDELIINYSNLANTVQVQETINQIHFITLNSSELKKSIIAHCLVWQTKLGELLRKITESDIDVVYAYVDRSSTEAMTMPSDLKELASAMATYERLVSEIPKIEKTFPPISDKMMTLGKFEVELSLDMSTRYENIPLVWTEYLAILEEAKKQLEANKDKFKTELLEQAEEFKEAAKEFCEDFYKTAPCSSDVTGKDALAQLKAFRDQLNALRAQEQQIRDGLAVFNLTTPVNLDLQKMEKELEKLEEVWELVNQWEESWEKYKTQTFWEMETDEMEDNIMYLFRNFNRLSRQLKDKGWDIIDTTRVKVDAFRRTLPLIGDLKNPCMRERHWDRIKTLMAVEFDQNSEDFKLELIMRLNFQAYAEDIAEISNAATMELNIENGLKAIREVWKATTYDMQHHRGEMYRIKNVEEVMQFLEDHQVQLSSMKSTKYVEPFIKEVDYWEKSLGYVAECIEISLQVQRRYLYLGSIFSGEDIRKQLPNEVKIFDALTTDWTEITSNMYAGTNAIEACLYKPAPYLFNKLNQMVDNLDGILRALEKYLETKRQLFPRFYFISNDDLLEILGNSKKPQLIQVHLKKLFDNVNKIRIDKVCAFILS</sequence>
<dbReference type="AlphaFoldDB" id="A0A8J9Y622"/>
<reference evidence="16" key="1">
    <citation type="submission" date="2021-12" db="EMBL/GenBank/DDBJ databases">
        <authorList>
            <person name="Martin H S."/>
        </authorList>
    </citation>
    <scope>NUCLEOTIDE SEQUENCE</scope>
</reference>
<dbReference type="Gene3D" id="1.10.287.2620">
    <property type="match status" value="1"/>
</dbReference>
<keyword evidence="11" id="KW-0206">Cytoskeleton</keyword>
<feature type="domain" description="Dynein axonemal heavy chain 2/5/8 coiled-coil" evidence="15">
    <location>
        <begin position="307"/>
        <end position="425"/>
    </location>
</feature>
<keyword evidence="10" id="KW-0505">Motor protein</keyword>
<evidence type="ECO:0000256" key="2">
    <source>
        <dbReference type="ARBA" id="ARBA00008887"/>
    </source>
</evidence>
<dbReference type="GO" id="GO:0030286">
    <property type="term" value="C:dynein complex"/>
    <property type="evidence" value="ECO:0007669"/>
    <property type="project" value="UniProtKB-KW"/>
</dbReference>
<feature type="non-terminal residue" evidence="16">
    <location>
        <position position="855"/>
    </location>
</feature>
<dbReference type="OrthoDB" id="447173at2759"/>
<gene>
    <name evidence="16" type="ORF">BINO364_LOCUS1670</name>
</gene>
<dbReference type="GO" id="GO:0005524">
    <property type="term" value="F:ATP binding"/>
    <property type="evidence" value="ECO:0007669"/>
    <property type="project" value="UniProtKB-KW"/>
</dbReference>
<dbReference type="PANTHER" id="PTHR45703:SF32">
    <property type="entry name" value="DYNEINS HEAVY CHAIN"/>
    <property type="match status" value="1"/>
</dbReference>
<dbReference type="InterPro" id="IPR042228">
    <property type="entry name" value="Dynein_linker_3"/>
</dbReference>
<evidence type="ECO:0000259" key="14">
    <source>
        <dbReference type="Pfam" id="PF08393"/>
    </source>
</evidence>
<dbReference type="InterPro" id="IPR013602">
    <property type="entry name" value="Dynein_heavy_linker"/>
</dbReference>
<evidence type="ECO:0000256" key="5">
    <source>
        <dbReference type="ARBA" id="ARBA00022741"/>
    </source>
</evidence>
<feature type="coiled-coil region" evidence="13">
    <location>
        <begin position="401"/>
        <end position="472"/>
    </location>
</feature>
<evidence type="ECO:0000256" key="10">
    <source>
        <dbReference type="ARBA" id="ARBA00023175"/>
    </source>
</evidence>
<evidence type="ECO:0008006" key="18">
    <source>
        <dbReference type="Google" id="ProtNLM"/>
    </source>
</evidence>
<name>A0A8J9Y622_9NEOP</name>
<evidence type="ECO:0000256" key="8">
    <source>
        <dbReference type="ARBA" id="ARBA00023054"/>
    </source>
</evidence>
<comment type="similarity">
    <text evidence="2">Belongs to the dynein heavy chain family.</text>
</comment>
<evidence type="ECO:0000256" key="12">
    <source>
        <dbReference type="ARBA" id="ARBA00023273"/>
    </source>
</evidence>
<organism evidence="16 17">
    <name type="scientific">Brenthis ino</name>
    <name type="common">lesser marbled fritillary</name>
    <dbReference type="NCBI Taxonomy" id="405034"/>
    <lineage>
        <taxon>Eukaryota</taxon>
        <taxon>Metazoa</taxon>
        <taxon>Ecdysozoa</taxon>
        <taxon>Arthropoda</taxon>
        <taxon>Hexapoda</taxon>
        <taxon>Insecta</taxon>
        <taxon>Pterygota</taxon>
        <taxon>Neoptera</taxon>
        <taxon>Endopterygota</taxon>
        <taxon>Lepidoptera</taxon>
        <taxon>Glossata</taxon>
        <taxon>Ditrysia</taxon>
        <taxon>Papilionoidea</taxon>
        <taxon>Nymphalidae</taxon>
        <taxon>Heliconiinae</taxon>
        <taxon>Argynnini</taxon>
        <taxon>Brenthis</taxon>
    </lineage>
</organism>
<evidence type="ECO:0000259" key="15">
    <source>
        <dbReference type="Pfam" id="PF25007"/>
    </source>
</evidence>
<dbReference type="GO" id="GO:0045505">
    <property type="term" value="F:dynein intermediate chain binding"/>
    <property type="evidence" value="ECO:0007669"/>
    <property type="project" value="InterPro"/>
</dbReference>
<evidence type="ECO:0000313" key="16">
    <source>
        <dbReference type="EMBL" id="CAH0714645.1"/>
    </source>
</evidence>
<evidence type="ECO:0000256" key="13">
    <source>
        <dbReference type="SAM" id="Coils"/>
    </source>
</evidence>
<evidence type="ECO:0000256" key="9">
    <source>
        <dbReference type="ARBA" id="ARBA00023069"/>
    </source>
</evidence>
<proteinExistence type="inferred from homology"/>
<dbReference type="PANTHER" id="PTHR45703">
    <property type="entry name" value="DYNEIN HEAVY CHAIN"/>
    <property type="match status" value="1"/>
</dbReference>
<dbReference type="InterPro" id="IPR056759">
    <property type="entry name" value="DYH2-5-8_CC"/>
</dbReference>
<dbReference type="Gene3D" id="3.20.180.20">
    <property type="entry name" value="Dynein heavy chain, N-terminal domain 2"/>
    <property type="match status" value="1"/>
</dbReference>
<dbReference type="InterPro" id="IPR026983">
    <property type="entry name" value="DHC"/>
</dbReference>
<dbReference type="FunFam" id="1.10.287.2620:FF:000002">
    <property type="entry name" value="Dynein heavy chain 2, axonemal"/>
    <property type="match status" value="1"/>
</dbReference>
<keyword evidence="6" id="KW-0067">ATP-binding</keyword>
<evidence type="ECO:0000256" key="6">
    <source>
        <dbReference type="ARBA" id="ARBA00022840"/>
    </source>
</evidence>
<dbReference type="GO" id="GO:0007018">
    <property type="term" value="P:microtubule-based movement"/>
    <property type="evidence" value="ECO:0007669"/>
    <property type="project" value="InterPro"/>
</dbReference>
<evidence type="ECO:0000313" key="17">
    <source>
        <dbReference type="Proteomes" id="UP000838878"/>
    </source>
</evidence>
<dbReference type="Pfam" id="PF08393">
    <property type="entry name" value="DHC_N2"/>
    <property type="match status" value="1"/>
</dbReference>
<dbReference type="Gene3D" id="1.20.140.100">
    <property type="entry name" value="Dynein heavy chain, N-terminal domain 2"/>
    <property type="match status" value="1"/>
</dbReference>
<evidence type="ECO:0000256" key="4">
    <source>
        <dbReference type="ARBA" id="ARBA00022701"/>
    </source>
</evidence>
<keyword evidence="12" id="KW-0966">Cell projection</keyword>
<dbReference type="Proteomes" id="UP000838878">
    <property type="component" value="Chromosome 1"/>
</dbReference>
<evidence type="ECO:0000256" key="11">
    <source>
        <dbReference type="ARBA" id="ARBA00023212"/>
    </source>
</evidence>
<keyword evidence="8 13" id="KW-0175">Coiled coil</keyword>
<dbReference type="FunFam" id="1.20.140.100:FF:000001">
    <property type="entry name" value="dynein heavy chain 17, axonemal"/>
    <property type="match status" value="1"/>
</dbReference>
<dbReference type="InterPro" id="IPR042222">
    <property type="entry name" value="Dynein_2_N"/>
</dbReference>
<comment type="subcellular location">
    <subcellularLocation>
        <location evidence="1">Cytoplasm</location>
        <location evidence="1">Cytoskeleton</location>
        <location evidence="1">Cilium axoneme</location>
    </subcellularLocation>
</comment>
<evidence type="ECO:0000256" key="1">
    <source>
        <dbReference type="ARBA" id="ARBA00004430"/>
    </source>
</evidence>